<dbReference type="EMBL" id="MU274916">
    <property type="protein sequence ID" value="KAI0087801.1"/>
    <property type="molecule type" value="Genomic_DNA"/>
</dbReference>
<organism evidence="1 2">
    <name type="scientific">Irpex rosettiformis</name>
    <dbReference type="NCBI Taxonomy" id="378272"/>
    <lineage>
        <taxon>Eukaryota</taxon>
        <taxon>Fungi</taxon>
        <taxon>Dikarya</taxon>
        <taxon>Basidiomycota</taxon>
        <taxon>Agaricomycotina</taxon>
        <taxon>Agaricomycetes</taxon>
        <taxon>Polyporales</taxon>
        <taxon>Irpicaceae</taxon>
        <taxon>Irpex</taxon>
    </lineage>
</organism>
<reference evidence="1" key="1">
    <citation type="journal article" date="2021" name="Environ. Microbiol.">
        <title>Gene family expansions and transcriptome signatures uncover fungal adaptations to wood decay.</title>
        <authorList>
            <person name="Hage H."/>
            <person name="Miyauchi S."/>
            <person name="Viragh M."/>
            <person name="Drula E."/>
            <person name="Min B."/>
            <person name="Chaduli D."/>
            <person name="Navarro D."/>
            <person name="Favel A."/>
            <person name="Norest M."/>
            <person name="Lesage-Meessen L."/>
            <person name="Balint B."/>
            <person name="Merenyi Z."/>
            <person name="de Eugenio L."/>
            <person name="Morin E."/>
            <person name="Martinez A.T."/>
            <person name="Baldrian P."/>
            <person name="Stursova M."/>
            <person name="Martinez M.J."/>
            <person name="Novotny C."/>
            <person name="Magnuson J.K."/>
            <person name="Spatafora J.W."/>
            <person name="Maurice S."/>
            <person name="Pangilinan J."/>
            <person name="Andreopoulos W."/>
            <person name="LaButti K."/>
            <person name="Hundley H."/>
            <person name="Na H."/>
            <person name="Kuo A."/>
            <person name="Barry K."/>
            <person name="Lipzen A."/>
            <person name="Henrissat B."/>
            <person name="Riley R."/>
            <person name="Ahrendt S."/>
            <person name="Nagy L.G."/>
            <person name="Grigoriev I.V."/>
            <person name="Martin F."/>
            <person name="Rosso M.N."/>
        </authorList>
    </citation>
    <scope>NUCLEOTIDE SEQUENCE</scope>
    <source>
        <strain evidence="1">CBS 384.51</strain>
    </source>
</reference>
<sequence length="396" mass="45203">MGVGDSPSQAPMPASYAKYHSPYFTPEMVERLSERQRGKLSITQEEKQRQQACGFIEAIGSKTGFPRKTIATAQNLYHRFHLFFSRKDFSYHDVSLAALYVSTKMHDTLKKPREILMVSYAVRFPELAAKSKSVAGEVDMDPATVEHDRQRLLAVERLMLETICFNFTSRMPFPYVIKICRGLKVPKQMSKLSWRLAIDSFRTQVNLMFPPHVVALACIYLAALLITFEQDLSEIVIEPGCRNPQEIIMLFCARGEWERQYKAHLEDLHEIAHFIIDLLTQGAQNPQATTSPSTPSSPHPNRNPHSNVNPQALAPIPYKPDQLMRLKIAMRETEPAPRVRDFPGWDEFEADMEASVLGRNEGTVRFLFSPPYSANYENDPIEFQRGGRYGVEAMQF</sequence>
<accession>A0ACB8U0J1</accession>
<keyword evidence="2" id="KW-1185">Reference proteome</keyword>
<comment type="caution">
    <text evidence="1">The sequence shown here is derived from an EMBL/GenBank/DDBJ whole genome shotgun (WGS) entry which is preliminary data.</text>
</comment>
<gene>
    <name evidence="1" type="ORF">BDY19DRAFT_892308</name>
</gene>
<evidence type="ECO:0000313" key="2">
    <source>
        <dbReference type="Proteomes" id="UP001055072"/>
    </source>
</evidence>
<name>A0ACB8U0J1_9APHY</name>
<protein>
    <submittedName>
        <fullName evidence="1">Cyclin-like protein</fullName>
    </submittedName>
</protein>
<proteinExistence type="predicted"/>
<evidence type="ECO:0000313" key="1">
    <source>
        <dbReference type="EMBL" id="KAI0087801.1"/>
    </source>
</evidence>
<dbReference type="Proteomes" id="UP001055072">
    <property type="component" value="Unassembled WGS sequence"/>
</dbReference>